<proteinExistence type="predicted"/>
<gene>
    <name evidence="3" type="ORF">S-PM2d223</name>
    <name evidence="2" type="ORF">S-PM2p223</name>
</gene>
<reference evidence="3" key="4">
    <citation type="submission" date="2015-02" db="EMBL/GenBank/DDBJ databases">
        <authorList>
            <person name="Chooi Y.-H."/>
        </authorList>
    </citation>
    <scope>NUCLEOTIDE SEQUENCE</scope>
</reference>
<dbReference type="Proteomes" id="UP000246186">
    <property type="component" value="Genome"/>
</dbReference>
<name>Q5GQB4_BPSYP</name>
<feature type="region of interest" description="Disordered" evidence="1">
    <location>
        <begin position="80"/>
        <end position="111"/>
    </location>
</feature>
<sequence length="582" mass="57671">MASQNVSLFIQSVQTGTIPAGAQNIVVAVAGARGGTGGADSGGPGGGYGDGRYGLFSIPSSSSNRSWGSWVGFTGSNGPGGSSAVVGGPGGSNGAGKNGDGGRGGNDGESGWSGCGAGGGAATVFSLAGSDVIVAGGGGGGGGGAFSCGGPERPGARGGDAGNWVNTTSISPSNGGQGGDKSGDGPGGGGGGGGAPGGGGGGVGQDCSGGAGGGGGGGSRYNGSVLSLTSTSTNIGNGYISLSYDLTVAEITTFSIDPNTIIAGESATLEWSVTDSNSQSINQDIGSVATSGSLIVSPSVTTDYTLTAIGDAGNDTATVTLTVYQPVVATITASPNPVIVGQNSTLSWTVTGDASEASIDQGIGPVLFSSSTTISPSTTTTYTLSASGLGGADQDSVTVVVNQRPELSANFPLQIDYNEDFSVNVTYDYSTFGVDIEETYNFRDGTITNVTTTLPGTTSDEVSTERTEVYTPEIAWGIHGPTSMTFILTARGGGGETSITPDTIIVNIDLLPDSINIPDTLEAFPKEDPVISPNEDIILSDPIIITDVDIPVEIKSNRPIQVRFDNNDPTIEANWKSLRKIT</sequence>
<feature type="compositionally biased region" description="Polar residues" evidence="1">
    <location>
        <begin position="164"/>
        <end position="174"/>
    </location>
</feature>
<reference evidence="2 4" key="1">
    <citation type="journal article" date="2004" name="Proc. Natl. Acad. Sci. U.S.A.">
        <title>Genetic organization of the psbAD region in phages infecting marine Synechococcus strains.</title>
        <authorList>
            <person name="Millard A."/>
            <person name="Clokie M.R."/>
            <person name="Shub D.A."/>
            <person name="Mann N.H."/>
        </authorList>
    </citation>
    <scope>NUCLEOTIDE SEQUENCE [LARGE SCALE GENOMIC DNA]</scope>
</reference>
<dbReference type="Proteomes" id="UP000000994">
    <property type="component" value="Segment"/>
</dbReference>
<dbReference type="EMBL" id="LN828717">
    <property type="protein sequence ID" value="CFW42460.1"/>
    <property type="molecule type" value="Genomic_DNA"/>
</dbReference>
<feature type="region of interest" description="Disordered" evidence="1">
    <location>
        <begin position="146"/>
        <end position="206"/>
    </location>
</feature>
<evidence type="ECO:0000313" key="5">
    <source>
        <dbReference type="Proteomes" id="UP000246186"/>
    </source>
</evidence>
<evidence type="ECO:0000313" key="3">
    <source>
        <dbReference type="EMBL" id="CFW42460.1"/>
    </source>
</evidence>
<dbReference type="KEGG" id="vg:3260489"/>
<evidence type="ECO:0000313" key="2">
    <source>
        <dbReference type="EMBL" id="CAF34288.1"/>
    </source>
</evidence>
<protein>
    <submittedName>
        <fullName evidence="2">Hypothetical-Protein / belonging to T4-LIKE GC: 739</fullName>
    </submittedName>
</protein>
<reference evidence="2 4" key="2">
    <citation type="journal article" date="2005" name="J. Bacteriol.">
        <title>The genome of S-PM2, a 'photosynthetic' T4-type bacteriophage that infects marine Synechococcus strains.</title>
        <authorList>
            <person name="Mann N.H."/>
            <person name="Clokie M.R."/>
            <person name="Millard A."/>
            <person name="Cook A."/>
            <person name="Wilson W.H."/>
            <person name="Wheatley P.J."/>
            <person name="Letarov A."/>
            <person name="Krisch H.M."/>
        </authorList>
    </citation>
    <scope>NUCLEOTIDE SEQUENCE</scope>
</reference>
<reference evidence="3 5" key="3">
    <citation type="journal article" date="2015" name="PLoS ONE">
        <title>Spontaneous Deletion of an "ORFanage" Region Facilitates Host Adaptation in a "Photosynthetic" Cyanophage.</title>
        <authorList>
            <person name="Puxty R.J."/>
            <person name="Perez-Sepulveda B."/>
            <person name="Rihtman B."/>
            <person name="Evans D.J."/>
            <person name="Millard A.D."/>
            <person name="Scanlan D.J."/>
        </authorList>
    </citation>
    <scope>NUCLEOTIDE SEQUENCE [LARGE SCALE GENOMIC DNA]</scope>
</reference>
<evidence type="ECO:0000313" key="4">
    <source>
        <dbReference type="Proteomes" id="UP000000994"/>
    </source>
</evidence>
<keyword evidence="4" id="KW-1185">Reference proteome</keyword>
<organismHost>
    <name type="scientific">Synechococcus</name>
    <dbReference type="NCBI Taxonomy" id="1129"/>
</organismHost>
<dbReference type="EMBL" id="AJ630128">
    <property type="protein sequence ID" value="CAF34288.1"/>
    <property type="molecule type" value="Genomic_DNA"/>
</dbReference>
<feature type="compositionally biased region" description="Gly residues" evidence="1">
    <location>
        <begin position="175"/>
        <end position="206"/>
    </location>
</feature>
<dbReference type="OrthoDB" id="10671at10239"/>
<accession>Q5GQB4</accession>
<dbReference type="RefSeq" id="YP_195258.1">
    <property type="nucleotide sequence ID" value="NC_006820.1"/>
</dbReference>
<organism evidence="2 4">
    <name type="scientific">Synechococcus phage S-PM2</name>
    <dbReference type="NCBI Taxonomy" id="238854"/>
    <lineage>
        <taxon>Viruses</taxon>
        <taxon>Duplodnaviria</taxon>
        <taxon>Heunggongvirae</taxon>
        <taxon>Uroviricota</taxon>
        <taxon>Caudoviricetes</taxon>
        <taxon>Pantevenvirales</taxon>
        <taxon>Kyanoviridae</taxon>
        <taxon>Nodensvirus</taxon>
        <taxon>Nodensvirus spm2</taxon>
    </lineage>
</organism>
<evidence type="ECO:0000256" key="1">
    <source>
        <dbReference type="SAM" id="MobiDB-lite"/>
    </source>
</evidence>